<feature type="compositionally biased region" description="Polar residues" evidence="1">
    <location>
        <begin position="296"/>
        <end position="306"/>
    </location>
</feature>
<feature type="compositionally biased region" description="Acidic residues" evidence="1">
    <location>
        <begin position="466"/>
        <end position="483"/>
    </location>
</feature>
<feature type="compositionally biased region" description="Acidic residues" evidence="1">
    <location>
        <begin position="550"/>
        <end position="561"/>
    </location>
</feature>
<gene>
    <name evidence="2" type="ORF">RHOBADRAFT_52571</name>
</gene>
<evidence type="ECO:0000256" key="1">
    <source>
        <dbReference type="SAM" id="MobiDB-lite"/>
    </source>
</evidence>
<sequence>MSASAAPGAIPSVLAHPPTFAPAPSPAPTAPLGQVRCSQCKKDKPLDEYPLRLINLKPYQVCNAHAWYWTAAKQHSQWAPARYTAFHHVCDEVLMGGPSAQGKWLVEGAFEDRSRFVEQVAAAGNWTAQELMTRPTKAKGDAIPSPTWVYSLSPASTSTAPAPELLKLQLWHHAAASAFTITLKSDDAAQEPGPWAKKGRVRRSVAQQAPSVPRAALTLPQPPSSSASTTASPGAALGSTAATPPEDRNRQLATFAALADAAGAAARDRDREQMPPPPVPSARPAKRARRVEPQLVSPTPTSLGSSGLITPFSAAHAEWSHFLSFPTLVQQPQNASAPPAQQPQQAQQRDFPLDPLLLSSLVQPSPSSTSIRHAPAAPSPAHNSRPLSLAELLSSAIFEPPIIDLPPRPPPTHHVRAHSHAPAPRSGREFDAAVADALGATPDALDGDESGEGDSDDEGRGYYEDSIPDESSADDDEEEEEGAEGAGDGADGASVSSFFESSAEETDYGSDDENALSDDEGEDNWLEGFAAQQMGLGPRRGAERGRQGASEEDEGDDELSEGEGRVAQPARPTRASTAARRRGTQQGTTAAGAAVDEDEVDELDSPSSGGDER</sequence>
<feature type="compositionally biased region" description="Low complexity" evidence="1">
    <location>
        <begin position="491"/>
        <end position="501"/>
    </location>
</feature>
<evidence type="ECO:0000313" key="3">
    <source>
        <dbReference type="Proteomes" id="UP000053890"/>
    </source>
</evidence>
<accession>A0A194S781</accession>
<feature type="compositionally biased region" description="Low complexity" evidence="1">
    <location>
        <begin position="567"/>
        <end position="594"/>
    </location>
</feature>
<feature type="compositionally biased region" description="Acidic residues" evidence="1">
    <location>
        <begin position="595"/>
        <end position="604"/>
    </location>
</feature>
<feature type="region of interest" description="Disordered" evidence="1">
    <location>
        <begin position="440"/>
        <end position="613"/>
    </location>
</feature>
<evidence type="ECO:0000313" key="2">
    <source>
        <dbReference type="EMBL" id="KPV76583.1"/>
    </source>
</evidence>
<reference evidence="2 3" key="1">
    <citation type="journal article" date="2015" name="Front. Microbiol.">
        <title>Genome sequence of the plant growth promoting endophytic yeast Rhodotorula graminis WP1.</title>
        <authorList>
            <person name="Firrincieli A."/>
            <person name="Otillar R."/>
            <person name="Salamov A."/>
            <person name="Schmutz J."/>
            <person name="Khan Z."/>
            <person name="Redman R.S."/>
            <person name="Fleck N.D."/>
            <person name="Lindquist E."/>
            <person name="Grigoriev I.V."/>
            <person name="Doty S.L."/>
        </authorList>
    </citation>
    <scope>NUCLEOTIDE SEQUENCE [LARGE SCALE GENOMIC DNA]</scope>
    <source>
        <strain evidence="2 3">WP1</strain>
    </source>
</reference>
<dbReference type="OMA" id="FAAQQMG"/>
<feature type="compositionally biased region" description="Low complexity" evidence="1">
    <location>
        <begin position="215"/>
        <end position="244"/>
    </location>
</feature>
<keyword evidence="3" id="KW-1185">Reference proteome</keyword>
<feature type="region of interest" description="Disordered" evidence="1">
    <location>
        <begin position="260"/>
        <end position="306"/>
    </location>
</feature>
<dbReference type="AlphaFoldDB" id="A0A194S781"/>
<dbReference type="GeneID" id="28976855"/>
<proteinExistence type="predicted"/>
<dbReference type="Proteomes" id="UP000053890">
    <property type="component" value="Unassembled WGS sequence"/>
</dbReference>
<dbReference type="EMBL" id="KQ474076">
    <property type="protein sequence ID" value="KPV76583.1"/>
    <property type="molecule type" value="Genomic_DNA"/>
</dbReference>
<name>A0A194S781_RHOGW</name>
<feature type="compositionally biased region" description="Acidic residues" evidence="1">
    <location>
        <begin position="502"/>
        <end position="525"/>
    </location>
</feature>
<feature type="region of interest" description="Disordered" evidence="1">
    <location>
        <begin position="358"/>
        <end position="385"/>
    </location>
</feature>
<organism evidence="2 3">
    <name type="scientific">Rhodotorula graminis (strain WP1)</name>
    <dbReference type="NCBI Taxonomy" id="578459"/>
    <lineage>
        <taxon>Eukaryota</taxon>
        <taxon>Fungi</taxon>
        <taxon>Dikarya</taxon>
        <taxon>Basidiomycota</taxon>
        <taxon>Pucciniomycotina</taxon>
        <taxon>Microbotryomycetes</taxon>
        <taxon>Sporidiobolales</taxon>
        <taxon>Sporidiobolaceae</taxon>
        <taxon>Rhodotorula</taxon>
    </lineage>
</organism>
<feature type="region of interest" description="Disordered" evidence="1">
    <location>
        <begin position="403"/>
        <end position="427"/>
    </location>
</feature>
<protein>
    <submittedName>
        <fullName evidence="2">Uncharacterized protein</fullName>
    </submittedName>
</protein>
<feature type="region of interest" description="Disordered" evidence="1">
    <location>
        <begin position="187"/>
        <end position="246"/>
    </location>
</feature>
<dbReference type="OrthoDB" id="2528772at2759"/>
<feature type="compositionally biased region" description="Acidic residues" evidence="1">
    <location>
        <begin position="445"/>
        <end position="457"/>
    </location>
</feature>
<dbReference type="RefSeq" id="XP_018272632.1">
    <property type="nucleotide sequence ID" value="XM_018416407.1"/>
</dbReference>